<protein>
    <submittedName>
        <fullName evidence="1">Uncharacterized protein</fullName>
    </submittedName>
</protein>
<evidence type="ECO:0000313" key="2">
    <source>
        <dbReference type="Proteomes" id="UP000190367"/>
    </source>
</evidence>
<proteinExistence type="predicted"/>
<reference evidence="2" key="1">
    <citation type="submission" date="2017-02" db="EMBL/GenBank/DDBJ databases">
        <authorList>
            <person name="Varghese N."/>
            <person name="Submissions S."/>
        </authorList>
    </citation>
    <scope>NUCLEOTIDE SEQUENCE [LARGE SCALE GENOMIC DNA]</scope>
    <source>
        <strain evidence="2">DSM 22224</strain>
    </source>
</reference>
<dbReference type="AlphaFoldDB" id="A0A1T4SY52"/>
<name>A0A1T4SY52_9BACT</name>
<organism evidence="1 2">
    <name type="scientific">Chitinophaga eiseniae</name>
    <dbReference type="NCBI Taxonomy" id="634771"/>
    <lineage>
        <taxon>Bacteria</taxon>
        <taxon>Pseudomonadati</taxon>
        <taxon>Bacteroidota</taxon>
        <taxon>Chitinophagia</taxon>
        <taxon>Chitinophagales</taxon>
        <taxon>Chitinophagaceae</taxon>
        <taxon>Chitinophaga</taxon>
    </lineage>
</organism>
<evidence type="ECO:0000313" key="1">
    <source>
        <dbReference type="EMBL" id="SKA33190.1"/>
    </source>
</evidence>
<dbReference type="STRING" id="634771.SAMN04488128_103787"/>
<keyword evidence="2" id="KW-1185">Reference proteome</keyword>
<dbReference type="OrthoDB" id="798594at2"/>
<dbReference type="EMBL" id="FUWZ01000003">
    <property type="protein sequence ID" value="SKA33190.1"/>
    <property type="molecule type" value="Genomic_DNA"/>
</dbReference>
<sequence>MKIYDIDGRCIEVTDLDAALKQADKFRGYGTDEESHKPFVQRISGYWQDLHRKLLALKAKQDAKGHRREP</sequence>
<accession>A0A1T4SY52</accession>
<gene>
    <name evidence="1" type="ORF">SAMN04488128_103787</name>
</gene>
<dbReference type="Proteomes" id="UP000190367">
    <property type="component" value="Unassembled WGS sequence"/>
</dbReference>
<dbReference type="RefSeq" id="WP_078671113.1">
    <property type="nucleotide sequence ID" value="NZ_FUWZ01000003.1"/>
</dbReference>